<evidence type="ECO:0000313" key="3">
    <source>
        <dbReference type="Proteomes" id="UP000287651"/>
    </source>
</evidence>
<gene>
    <name evidence="2" type="ORF">B296_00050280</name>
</gene>
<protein>
    <submittedName>
        <fullName evidence="2">Uncharacterized protein</fullName>
    </submittedName>
</protein>
<dbReference type="Proteomes" id="UP000287651">
    <property type="component" value="Unassembled WGS sequence"/>
</dbReference>
<evidence type="ECO:0000313" key="2">
    <source>
        <dbReference type="EMBL" id="RRT52763.1"/>
    </source>
</evidence>
<dbReference type="EMBL" id="AMZH03011501">
    <property type="protein sequence ID" value="RRT52763.1"/>
    <property type="molecule type" value="Genomic_DNA"/>
</dbReference>
<dbReference type="AlphaFoldDB" id="A0A426YM15"/>
<accession>A0A426YM15</accession>
<comment type="caution">
    <text evidence="2">The sequence shown here is derived from an EMBL/GenBank/DDBJ whole genome shotgun (WGS) entry which is preliminary data.</text>
</comment>
<evidence type="ECO:0000256" key="1">
    <source>
        <dbReference type="SAM" id="MobiDB-lite"/>
    </source>
</evidence>
<feature type="region of interest" description="Disordered" evidence="1">
    <location>
        <begin position="85"/>
        <end position="115"/>
    </location>
</feature>
<reference evidence="2 3" key="1">
    <citation type="journal article" date="2014" name="Agronomy (Basel)">
        <title>A Draft Genome Sequence for Ensete ventricosum, the Drought-Tolerant Tree Against Hunger.</title>
        <authorList>
            <person name="Harrison J."/>
            <person name="Moore K.A."/>
            <person name="Paszkiewicz K."/>
            <person name="Jones T."/>
            <person name="Grant M."/>
            <person name="Ambacheew D."/>
            <person name="Muzemil S."/>
            <person name="Studholme D.J."/>
        </authorList>
    </citation>
    <scope>NUCLEOTIDE SEQUENCE [LARGE SCALE GENOMIC DNA]</scope>
</reference>
<organism evidence="2 3">
    <name type="scientific">Ensete ventricosum</name>
    <name type="common">Abyssinian banana</name>
    <name type="synonym">Musa ensete</name>
    <dbReference type="NCBI Taxonomy" id="4639"/>
    <lineage>
        <taxon>Eukaryota</taxon>
        <taxon>Viridiplantae</taxon>
        <taxon>Streptophyta</taxon>
        <taxon>Embryophyta</taxon>
        <taxon>Tracheophyta</taxon>
        <taxon>Spermatophyta</taxon>
        <taxon>Magnoliopsida</taxon>
        <taxon>Liliopsida</taxon>
        <taxon>Zingiberales</taxon>
        <taxon>Musaceae</taxon>
        <taxon>Ensete</taxon>
    </lineage>
</organism>
<feature type="compositionally biased region" description="Basic and acidic residues" evidence="1">
    <location>
        <begin position="101"/>
        <end position="115"/>
    </location>
</feature>
<sequence>VREATMKKKTRAEEEYYRTRTMQEQVYDKYDGRNDEIEPDLRAAVRSVPPGTYRSGSSPVLRTGRYRAVSLKSIVGDRLREKSTVDCRLRKKKGRGRRRRGKEERRRGKEERIRRGEEEIPRLRALAARGRLFSLRRVRDRGD</sequence>
<proteinExistence type="predicted"/>
<name>A0A426YM15_ENSVE</name>
<feature type="non-terminal residue" evidence="2">
    <location>
        <position position="1"/>
    </location>
</feature>
<feature type="non-terminal residue" evidence="2">
    <location>
        <position position="143"/>
    </location>
</feature>
<feature type="compositionally biased region" description="Basic residues" evidence="1">
    <location>
        <begin position="89"/>
        <end position="100"/>
    </location>
</feature>